<accession>A0ABW0Z569</accession>
<organism evidence="3 4">
    <name type="scientific">Streptomyces gamaensis</name>
    <dbReference type="NCBI Taxonomy" id="1763542"/>
    <lineage>
        <taxon>Bacteria</taxon>
        <taxon>Bacillati</taxon>
        <taxon>Actinomycetota</taxon>
        <taxon>Actinomycetes</taxon>
        <taxon>Kitasatosporales</taxon>
        <taxon>Streptomycetaceae</taxon>
        <taxon>Streptomyces</taxon>
    </lineage>
</organism>
<feature type="compositionally biased region" description="Low complexity" evidence="1">
    <location>
        <begin position="7"/>
        <end position="21"/>
    </location>
</feature>
<dbReference type="PROSITE" id="PS00018">
    <property type="entry name" value="EF_HAND_1"/>
    <property type="match status" value="1"/>
</dbReference>
<evidence type="ECO:0000313" key="4">
    <source>
        <dbReference type="Proteomes" id="UP001596083"/>
    </source>
</evidence>
<sequence>MTENSVAAPAAPTTAPAPTTAAADRVLRERYARRFRVLDADGDGLIREADLLGRARRLADGLGEPPGSPRAVAALRGARAFWRGVTGLAGVAADGRLTEDEFVAALDEARQLGGVGELLRPAVRAHVALVDRDGDGHVDREEFTRAQQALGIPAGSARDAFARLDRDGDGRITVEAWQRSALAFYTDPGDGAGELVVGTRP</sequence>
<dbReference type="SMART" id="SM00054">
    <property type="entry name" value="EFh"/>
    <property type="match status" value="3"/>
</dbReference>
<keyword evidence="4" id="KW-1185">Reference proteome</keyword>
<dbReference type="Pfam" id="PF13202">
    <property type="entry name" value="EF-hand_5"/>
    <property type="match status" value="2"/>
</dbReference>
<comment type="caution">
    <text evidence="3">The sequence shown here is derived from an EMBL/GenBank/DDBJ whole genome shotgun (WGS) entry which is preliminary data.</text>
</comment>
<dbReference type="SUPFAM" id="SSF47473">
    <property type="entry name" value="EF-hand"/>
    <property type="match status" value="1"/>
</dbReference>
<dbReference type="InterPro" id="IPR002048">
    <property type="entry name" value="EF_hand_dom"/>
</dbReference>
<gene>
    <name evidence="3" type="ORF">ACFP1Z_27715</name>
</gene>
<evidence type="ECO:0000259" key="2">
    <source>
        <dbReference type="PROSITE" id="PS50222"/>
    </source>
</evidence>
<feature type="domain" description="EF-hand" evidence="2">
    <location>
        <begin position="157"/>
        <end position="187"/>
    </location>
</feature>
<protein>
    <submittedName>
        <fullName evidence="3">EF-hand domain-containing protein</fullName>
    </submittedName>
</protein>
<dbReference type="Proteomes" id="UP001596083">
    <property type="component" value="Unassembled WGS sequence"/>
</dbReference>
<dbReference type="InterPro" id="IPR018247">
    <property type="entry name" value="EF_Hand_1_Ca_BS"/>
</dbReference>
<proteinExistence type="predicted"/>
<dbReference type="CDD" id="cd00051">
    <property type="entry name" value="EFh"/>
    <property type="match status" value="1"/>
</dbReference>
<evidence type="ECO:0000256" key="1">
    <source>
        <dbReference type="SAM" id="MobiDB-lite"/>
    </source>
</evidence>
<reference evidence="4" key="1">
    <citation type="journal article" date="2019" name="Int. J. Syst. Evol. Microbiol.">
        <title>The Global Catalogue of Microorganisms (GCM) 10K type strain sequencing project: providing services to taxonomists for standard genome sequencing and annotation.</title>
        <authorList>
            <consortium name="The Broad Institute Genomics Platform"/>
            <consortium name="The Broad Institute Genome Sequencing Center for Infectious Disease"/>
            <person name="Wu L."/>
            <person name="Ma J."/>
        </authorList>
    </citation>
    <scope>NUCLEOTIDE SEQUENCE [LARGE SCALE GENOMIC DNA]</scope>
    <source>
        <strain evidence="4">CGMCC 4.7304</strain>
    </source>
</reference>
<dbReference type="EMBL" id="JBHSPB010000022">
    <property type="protein sequence ID" value="MFC5723959.1"/>
    <property type="molecule type" value="Genomic_DNA"/>
</dbReference>
<name>A0ABW0Z569_9ACTN</name>
<feature type="domain" description="EF-hand" evidence="2">
    <location>
        <begin position="118"/>
        <end position="153"/>
    </location>
</feature>
<dbReference type="Gene3D" id="1.10.238.10">
    <property type="entry name" value="EF-hand"/>
    <property type="match status" value="1"/>
</dbReference>
<dbReference type="RefSeq" id="WP_390320388.1">
    <property type="nucleotide sequence ID" value="NZ_JBHSPB010000022.1"/>
</dbReference>
<dbReference type="PROSITE" id="PS50222">
    <property type="entry name" value="EF_HAND_2"/>
    <property type="match status" value="3"/>
</dbReference>
<feature type="region of interest" description="Disordered" evidence="1">
    <location>
        <begin position="1"/>
        <end position="21"/>
    </location>
</feature>
<feature type="domain" description="EF-hand" evidence="2">
    <location>
        <begin position="26"/>
        <end position="61"/>
    </location>
</feature>
<dbReference type="InterPro" id="IPR011992">
    <property type="entry name" value="EF-hand-dom_pair"/>
</dbReference>
<evidence type="ECO:0000313" key="3">
    <source>
        <dbReference type="EMBL" id="MFC5723959.1"/>
    </source>
</evidence>